<dbReference type="KEGG" id="gba:J421_0087"/>
<feature type="transmembrane region" description="Helical" evidence="9">
    <location>
        <begin position="132"/>
        <end position="152"/>
    </location>
</feature>
<keyword evidence="9" id="KW-0050">Antiport</keyword>
<dbReference type="GO" id="GO:0015369">
    <property type="term" value="F:calcium:proton antiporter activity"/>
    <property type="evidence" value="ECO:0007669"/>
    <property type="project" value="UniProtKB-UniRule"/>
</dbReference>
<feature type="transmembrane region" description="Helical" evidence="9">
    <location>
        <begin position="66"/>
        <end position="87"/>
    </location>
</feature>
<sequence length="358" mass="35988">MKIQFSRAEIGTLGGAAAATGLAAFTAHADVGEVPAFVAAAAALSLLAATVGAATEQLGHRLGPGATGMLQAAFGNLPELLICLFSLRAGLVDVVRGALVGAVLANTLLVLGLAILVGGLRHGTQRFPTETPRMVATMLVLAVAALAVPTLAHVLHTPAQAHEATLSAACAVVLLVLFACSLPFSLKANPAMVAANPDAKTELEHAWPIGQSLVVLGAAGLAAALASEWFVDALLPATKAIGLTEGFTGLVVVAIAGNAVENVVGIKLAAQNKPDYALSVILNSALQVALALTPVLVLASFVIAPAPLTLVLPPLLVAALGLTVGVTALIVSDGESIWLEGVALLCLYAMIAAAFFWG</sequence>
<gene>
    <name evidence="11" type="ORF">J421_0087</name>
</gene>
<keyword evidence="5 9" id="KW-0106">Calcium</keyword>
<keyword evidence="8 9" id="KW-0472">Membrane</keyword>
<dbReference type="EMBL" id="CP007128">
    <property type="protein sequence ID" value="AHG87624.1"/>
    <property type="molecule type" value="Genomic_DNA"/>
</dbReference>
<feature type="transmembrane region" description="Helical" evidence="9">
    <location>
        <begin position="246"/>
        <end position="264"/>
    </location>
</feature>
<feature type="domain" description="Sodium/calcium exchanger membrane region" evidence="10">
    <location>
        <begin position="36"/>
        <end position="186"/>
    </location>
</feature>
<feature type="transmembrane region" description="Helical" evidence="9">
    <location>
        <begin position="36"/>
        <end position="54"/>
    </location>
</feature>
<organism evidence="11 12">
    <name type="scientific">Gemmatirosa kalamazoonensis</name>
    <dbReference type="NCBI Taxonomy" id="861299"/>
    <lineage>
        <taxon>Bacteria</taxon>
        <taxon>Pseudomonadati</taxon>
        <taxon>Gemmatimonadota</taxon>
        <taxon>Gemmatimonadia</taxon>
        <taxon>Gemmatimonadales</taxon>
        <taxon>Gemmatimonadaceae</taxon>
        <taxon>Gemmatirosa</taxon>
    </lineage>
</organism>
<dbReference type="STRING" id="861299.J421_0087"/>
<dbReference type="NCBIfam" id="TIGR00378">
    <property type="entry name" value="cax"/>
    <property type="match status" value="1"/>
</dbReference>
<feature type="transmembrane region" description="Helical" evidence="9">
    <location>
        <begin position="206"/>
        <end position="226"/>
    </location>
</feature>
<evidence type="ECO:0000256" key="2">
    <source>
        <dbReference type="ARBA" id="ARBA00022448"/>
    </source>
</evidence>
<evidence type="ECO:0000259" key="10">
    <source>
        <dbReference type="Pfam" id="PF01699"/>
    </source>
</evidence>
<evidence type="ECO:0000256" key="8">
    <source>
        <dbReference type="ARBA" id="ARBA00023136"/>
    </source>
</evidence>
<comment type="subcellular location">
    <subcellularLocation>
        <location evidence="1">Endomembrane system</location>
        <topology evidence="1">Multi-pass membrane protein</topology>
    </subcellularLocation>
</comment>
<feature type="transmembrane region" description="Helical" evidence="9">
    <location>
        <begin position="310"/>
        <end position="330"/>
    </location>
</feature>
<dbReference type="PANTHER" id="PTHR31503:SF22">
    <property type="entry name" value="VACUOLAR CALCIUM ION TRANSPORTER"/>
    <property type="match status" value="1"/>
</dbReference>
<proteinExistence type="inferred from homology"/>
<feature type="transmembrane region" description="Helical" evidence="9">
    <location>
        <begin position="337"/>
        <end position="357"/>
    </location>
</feature>
<dbReference type="InterPro" id="IPR004713">
    <property type="entry name" value="CaH_exchang"/>
</dbReference>
<dbReference type="InterPro" id="IPR044880">
    <property type="entry name" value="NCX_ion-bd_dom_sf"/>
</dbReference>
<evidence type="ECO:0000256" key="4">
    <source>
        <dbReference type="ARBA" id="ARBA00022692"/>
    </source>
</evidence>
<dbReference type="AlphaFoldDB" id="W0R929"/>
<comment type="caution">
    <text evidence="9">Lacks conserved residue(s) required for the propagation of feature annotation.</text>
</comment>
<feature type="domain" description="Sodium/calcium exchanger membrane region" evidence="10">
    <location>
        <begin position="212"/>
        <end position="357"/>
    </location>
</feature>
<comment type="similarity">
    <text evidence="9">Belongs to the Ca(2+):cation antiporter (CaCA) (TC 2.A.19) family.</text>
</comment>
<keyword evidence="12" id="KW-1185">Reference proteome</keyword>
<feature type="transmembrane region" description="Helical" evidence="9">
    <location>
        <begin position="164"/>
        <end position="186"/>
    </location>
</feature>
<evidence type="ECO:0000313" key="11">
    <source>
        <dbReference type="EMBL" id="AHG87624.1"/>
    </source>
</evidence>
<dbReference type="InterPro" id="IPR004798">
    <property type="entry name" value="CAX-like"/>
</dbReference>
<protein>
    <recommendedName>
        <fullName evidence="9">Ca(2+)/H(+) antiporter</fullName>
    </recommendedName>
</protein>
<dbReference type="PANTHER" id="PTHR31503">
    <property type="entry name" value="VACUOLAR CALCIUM ION TRANSPORTER"/>
    <property type="match status" value="1"/>
</dbReference>
<keyword evidence="3 9" id="KW-0109">Calcium transport</keyword>
<dbReference type="Proteomes" id="UP000019151">
    <property type="component" value="Chromosome"/>
</dbReference>
<keyword evidence="4 9" id="KW-0812">Transmembrane</keyword>
<reference evidence="11 12" key="1">
    <citation type="journal article" date="2014" name="Genome Announc.">
        <title>Genome Sequence and Methylome of Soil Bacterium Gemmatirosa kalamazoonensis KBS708T, a Member of the Rarely Cultivated Gemmatimonadetes Phylum.</title>
        <authorList>
            <person name="Debruyn J.M."/>
            <person name="Radosevich M."/>
            <person name="Wommack K.E."/>
            <person name="Polson S.W."/>
            <person name="Hauser L.J."/>
            <person name="Fawaz M.N."/>
            <person name="Korlach J."/>
            <person name="Tsai Y.C."/>
        </authorList>
    </citation>
    <scope>NUCLEOTIDE SEQUENCE [LARGE SCALE GENOMIC DNA]</scope>
    <source>
        <strain evidence="11 12">KBS708</strain>
    </source>
</reference>
<evidence type="ECO:0000256" key="1">
    <source>
        <dbReference type="ARBA" id="ARBA00004127"/>
    </source>
</evidence>
<dbReference type="OrthoDB" id="9776105at2"/>
<dbReference type="PATRIC" id="fig|861299.3.peg.84"/>
<feature type="transmembrane region" description="Helical" evidence="9">
    <location>
        <begin position="99"/>
        <end position="120"/>
    </location>
</feature>
<evidence type="ECO:0000256" key="9">
    <source>
        <dbReference type="RuleBase" id="RU365028"/>
    </source>
</evidence>
<dbReference type="GO" id="GO:0006874">
    <property type="term" value="P:intracellular calcium ion homeostasis"/>
    <property type="evidence" value="ECO:0007669"/>
    <property type="project" value="TreeGrafter"/>
</dbReference>
<dbReference type="InterPro" id="IPR004837">
    <property type="entry name" value="NaCa_Exmemb"/>
</dbReference>
<dbReference type="GO" id="GO:0012505">
    <property type="term" value="C:endomembrane system"/>
    <property type="evidence" value="ECO:0007669"/>
    <property type="project" value="UniProtKB-SubCell"/>
</dbReference>
<evidence type="ECO:0000256" key="7">
    <source>
        <dbReference type="ARBA" id="ARBA00023065"/>
    </source>
</evidence>
<accession>W0R929</accession>
<dbReference type="InParanoid" id="W0R929"/>
<dbReference type="HOGENOM" id="CLU_008721_2_2_0"/>
<dbReference type="eggNOG" id="COG0387">
    <property type="taxonomic scope" value="Bacteria"/>
</dbReference>
<keyword evidence="7 9" id="KW-0406">Ion transport</keyword>
<name>W0R929_9BACT</name>
<dbReference type="Pfam" id="PF01699">
    <property type="entry name" value="Na_Ca_ex"/>
    <property type="match status" value="2"/>
</dbReference>
<dbReference type="FunCoup" id="W0R929">
    <property type="interactions" value="176"/>
</dbReference>
<comment type="function">
    <text evidence="9">Ca(+)/H(+) antiporter that extrudes calcium in exchange for external protons.</text>
</comment>
<keyword evidence="6 9" id="KW-1133">Transmembrane helix</keyword>
<dbReference type="Gene3D" id="1.20.1420.30">
    <property type="entry name" value="NCX, central ion-binding region"/>
    <property type="match status" value="1"/>
</dbReference>
<evidence type="ECO:0000313" key="12">
    <source>
        <dbReference type="Proteomes" id="UP000019151"/>
    </source>
</evidence>
<evidence type="ECO:0000256" key="3">
    <source>
        <dbReference type="ARBA" id="ARBA00022568"/>
    </source>
</evidence>
<keyword evidence="2 9" id="KW-0813">Transport</keyword>
<feature type="transmembrane region" description="Helical" evidence="9">
    <location>
        <begin position="276"/>
        <end position="304"/>
    </location>
</feature>
<evidence type="ECO:0000256" key="6">
    <source>
        <dbReference type="ARBA" id="ARBA00022989"/>
    </source>
</evidence>
<dbReference type="GO" id="GO:0016020">
    <property type="term" value="C:membrane"/>
    <property type="evidence" value="ECO:0007669"/>
    <property type="project" value="InterPro"/>
</dbReference>
<dbReference type="RefSeq" id="WP_025409182.1">
    <property type="nucleotide sequence ID" value="NZ_CP007128.1"/>
</dbReference>
<evidence type="ECO:0000256" key="5">
    <source>
        <dbReference type="ARBA" id="ARBA00022837"/>
    </source>
</evidence>